<protein>
    <submittedName>
        <fullName evidence="1">DUF2971 domain-containing protein</fullName>
    </submittedName>
</protein>
<reference evidence="2" key="1">
    <citation type="submission" date="2018-11" db="EMBL/GenBank/DDBJ databases">
        <title>Proposal to divide the Flavobacteriaceae and reorganize its genera based on Amino Acid Identity values calculated from whole genome sequences.</title>
        <authorList>
            <person name="Nicholson A.C."/>
            <person name="Gulvik C.A."/>
            <person name="Whitney A.M."/>
            <person name="Humrighouse B.W."/>
            <person name="Bell M."/>
            <person name="Holmes B."/>
            <person name="Steigerwalt A."/>
            <person name="Villarma A."/>
            <person name="Sheth M."/>
            <person name="Batra D."/>
            <person name="Pryor J."/>
            <person name="Bernardet J.-F."/>
            <person name="Hugo C."/>
            <person name="Kampfer P."/>
            <person name="Newman J."/>
            <person name="Mcquiston J."/>
        </authorList>
    </citation>
    <scope>NUCLEOTIDE SEQUENCE [LARGE SCALE GENOMIC DNA]</scope>
    <source>
        <strain evidence="2">DSM 22165</strain>
    </source>
</reference>
<accession>A0A3N0X7S7</accession>
<gene>
    <name evidence="1" type="ORF">EGH73_08410</name>
</gene>
<proteinExistence type="predicted"/>
<name>A0A3N0X7S7_9FLAO</name>
<evidence type="ECO:0000313" key="1">
    <source>
        <dbReference type="EMBL" id="ROI13436.1"/>
    </source>
</evidence>
<dbReference type="EMBL" id="RJTU01000058">
    <property type="protein sequence ID" value="ROI13436.1"/>
    <property type="molecule type" value="Genomic_DNA"/>
</dbReference>
<sequence>MLKILLILNKSTSLFYLNMPISEQKLNDFFLEDYEKISEQEKFYHYSSFETSINNIILQQSLKFSNPIEFNDPFDCSEKLLNIRFNPSHIDEVLKQNHSQYNRKDRRSLKIKEIKRQQNAIMKEKREEFKICCFSGKNDNVLMWSHYAEKHNGICCGFKFPVNIPKKFAIKPVRYQKSVNKLEGEANLDKIVLYWLTTKSQIWDYEDEYRAISISKKPSISYEFINYDLKYLKEIIFGCNVKEKQINATIKKLKKEIPIKQIEFKRAYLNTPDFNIKIENI</sequence>
<dbReference type="Proteomes" id="UP000267623">
    <property type="component" value="Unassembled WGS sequence"/>
</dbReference>
<evidence type="ECO:0000313" key="2">
    <source>
        <dbReference type="Proteomes" id="UP000267623"/>
    </source>
</evidence>
<organism evidence="1 2">
    <name type="scientific">Epilithonimonas hominis</name>
    <dbReference type="NCBI Taxonomy" id="420404"/>
    <lineage>
        <taxon>Bacteria</taxon>
        <taxon>Pseudomonadati</taxon>
        <taxon>Bacteroidota</taxon>
        <taxon>Flavobacteriia</taxon>
        <taxon>Flavobacteriales</taxon>
        <taxon>Weeksellaceae</taxon>
        <taxon>Chryseobacterium group</taxon>
        <taxon>Epilithonimonas</taxon>
    </lineage>
</organism>
<dbReference type="Pfam" id="PF11185">
    <property type="entry name" value="DUF2971"/>
    <property type="match status" value="1"/>
</dbReference>
<comment type="caution">
    <text evidence="1">The sequence shown here is derived from an EMBL/GenBank/DDBJ whole genome shotgun (WGS) entry which is preliminary data.</text>
</comment>
<dbReference type="AlphaFoldDB" id="A0A3N0X7S7"/>
<dbReference type="InterPro" id="IPR021352">
    <property type="entry name" value="DUF2971"/>
</dbReference>